<feature type="transmembrane region" description="Helical" evidence="8">
    <location>
        <begin position="633"/>
        <end position="650"/>
    </location>
</feature>
<evidence type="ECO:0000256" key="1">
    <source>
        <dbReference type="ARBA" id="ARBA00004477"/>
    </source>
</evidence>
<dbReference type="FunFam" id="1.20.1540.10:FF:000025">
    <property type="entry name" value="Putative rhomboid family"/>
    <property type="match status" value="1"/>
</dbReference>
<dbReference type="SUPFAM" id="SSF144091">
    <property type="entry name" value="Rhomboid-like"/>
    <property type="match status" value="1"/>
</dbReference>
<comment type="caution">
    <text evidence="10">The sequence shown here is derived from an EMBL/GenBank/DDBJ whole genome shotgun (WGS) entry which is preliminary data.</text>
</comment>
<name>A0A553PBS5_TIGCA</name>
<dbReference type="AlphaFoldDB" id="A0A553PBS5"/>
<dbReference type="OMA" id="ACHIVEI"/>
<dbReference type="InterPro" id="IPR035952">
    <property type="entry name" value="Rhomboid-like_sf"/>
</dbReference>
<keyword evidence="3 8" id="KW-0812">Transmembrane</keyword>
<keyword evidence="11" id="KW-1185">Reference proteome</keyword>
<sequence>MDPMEVEETSEDVNNSSVTSAISESLKEFFNITDPSEFSGPDPIFVDDGEISQSRSFQSHSLPTEAPQMPKNGPGSRRKSRTEKWNERRLRLALRRRGGLKDSVLSEVTQEYEEDEIDGRILFEQAFPFVGQKHSVLGYAKEMCQCFHQYVTSRRPPSHVAGDSGVKGFSPSRSFPPSVSTEVIVSPDIDTDDVVDLPSPEMVGESRRSPGTGIESRYLGRLSDNSDRRQYGVGALGRLFQRQVDGSIVKQPHVKQQLDDLTDFRPYFTYWISFVHIVVMVITILWYGIGPFGAGLTRSTGLVMTEFLTLEQVDVRAPGNFWLGPPARDLIHLGAKYTPCMRPYPAISQLVQDERTKEASETGCCIKNDRSGCVQTVKDNCSPFLSTFVKWNSSEPGVGGRISGPVCGQDPRFCLTPISSGVNSWPDDIGQWPVCHQNIMSEKNYSIGAPSHMSCEVLAKPCCIGIHGRCELRSEEFCRWVGGTLHREANLCSQVSCIGDVCGMLPFAQKDVPDQFYRLWTSLFLNAGLFQLMIVVVLQLYLMRDLEKMCGPLRLSIIYFGSGIIGNLASAIFIPYRAECGPSGALFGILATFIIEVVKAWRILRRPSLSLLELSGVMIFLIFFGMVPWVDNYAHVFGFFTGLLLSYALLPHINFDKTPVSMSWQVFRVSFPLLMVVALFLMLTILFYSLSLGDCEVCKLLSCIPIVADFCAEQNIDYTVGPRSLF</sequence>
<feature type="transmembrane region" description="Helical" evidence="8">
    <location>
        <begin position="582"/>
        <end position="601"/>
    </location>
</feature>
<feature type="transmembrane region" description="Helical" evidence="8">
    <location>
        <begin position="519"/>
        <end position="543"/>
    </location>
</feature>
<keyword evidence="6 8" id="KW-0472">Membrane</keyword>
<feature type="domain" description="Peptidase S54 rhomboid" evidence="9">
    <location>
        <begin position="514"/>
        <end position="651"/>
    </location>
</feature>
<evidence type="ECO:0000256" key="5">
    <source>
        <dbReference type="ARBA" id="ARBA00022989"/>
    </source>
</evidence>
<evidence type="ECO:0000256" key="3">
    <source>
        <dbReference type="ARBA" id="ARBA00022692"/>
    </source>
</evidence>
<gene>
    <name evidence="10" type="ORF">TCAL_00668</name>
</gene>
<keyword evidence="4" id="KW-0256">Endoplasmic reticulum</keyword>
<dbReference type="InterPro" id="IPR051512">
    <property type="entry name" value="Inactive_Rhomboid"/>
</dbReference>
<comment type="similarity">
    <text evidence="2">Belongs to the peptidase S54 family.</text>
</comment>
<evidence type="ECO:0000256" key="2">
    <source>
        <dbReference type="ARBA" id="ARBA00009045"/>
    </source>
</evidence>
<dbReference type="GO" id="GO:0050708">
    <property type="term" value="P:regulation of protein secretion"/>
    <property type="evidence" value="ECO:0007669"/>
    <property type="project" value="TreeGrafter"/>
</dbReference>
<feature type="transmembrane region" description="Helical" evidence="8">
    <location>
        <begin position="555"/>
        <end position="576"/>
    </location>
</feature>
<evidence type="ECO:0000313" key="10">
    <source>
        <dbReference type="EMBL" id="TRY75136.1"/>
    </source>
</evidence>
<dbReference type="PANTHER" id="PTHR45965:SF3">
    <property type="entry name" value="INACTIVE RHOMBOID PROTEIN 1"/>
    <property type="match status" value="1"/>
</dbReference>
<dbReference type="EMBL" id="VCGU01000005">
    <property type="protein sequence ID" value="TRY75136.1"/>
    <property type="molecule type" value="Genomic_DNA"/>
</dbReference>
<feature type="transmembrane region" description="Helical" evidence="8">
    <location>
        <begin position="671"/>
        <end position="690"/>
    </location>
</feature>
<keyword evidence="5 8" id="KW-1133">Transmembrane helix</keyword>
<evidence type="ECO:0000256" key="4">
    <source>
        <dbReference type="ARBA" id="ARBA00022824"/>
    </source>
</evidence>
<dbReference type="Pfam" id="PF01694">
    <property type="entry name" value="Rhomboid"/>
    <property type="match status" value="1"/>
</dbReference>
<feature type="region of interest" description="Disordered" evidence="7">
    <location>
        <begin position="198"/>
        <end position="218"/>
    </location>
</feature>
<evidence type="ECO:0000313" key="11">
    <source>
        <dbReference type="Proteomes" id="UP000318571"/>
    </source>
</evidence>
<feature type="region of interest" description="Disordered" evidence="7">
    <location>
        <begin position="32"/>
        <end position="85"/>
    </location>
</feature>
<dbReference type="GO" id="GO:0042058">
    <property type="term" value="P:regulation of epidermal growth factor receptor signaling pathway"/>
    <property type="evidence" value="ECO:0007669"/>
    <property type="project" value="TreeGrafter"/>
</dbReference>
<feature type="transmembrane region" description="Helical" evidence="8">
    <location>
        <begin position="608"/>
        <end position="627"/>
    </location>
</feature>
<feature type="compositionally biased region" description="Polar residues" evidence="7">
    <location>
        <begin position="51"/>
        <end position="62"/>
    </location>
</feature>
<evidence type="ECO:0000259" key="9">
    <source>
        <dbReference type="Pfam" id="PF01694"/>
    </source>
</evidence>
<dbReference type="Proteomes" id="UP000318571">
    <property type="component" value="Chromosome 2"/>
</dbReference>
<dbReference type="Gene3D" id="1.20.1540.10">
    <property type="entry name" value="Rhomboid-like"/>
    <property type="match status" value="1"/>
</dbReference>
<feature type="transmembrane region" description="Helical" evidence="8">
    <location>
        <begin position="267"/>
        <end position="289"/>
    </location>
</feature>
<organism evidence="10 11">
    <name type="scientific">Tigriopus californicus</name>
    <name type="common">Marine copepod</name>
    <dbReference type="NCBI Taxonomy" id="6832"/>
    <lineage>
        <taxon>Eukaryota</taxon>
        <taxon>Metazoa</taxon>
        <taxon>Ecdysozoa</taxon>
        <taxon>Arthropoda</taxon>
        <taxon>Crustacea</taxon>
        <taxon>Multicrustacea</taxon>
        <taxon>Hexanauplia</taxon>
        <taxon>Copepoda</taxon>
        <taxon>Harpacticoida</taxon>
        <taxon>Harpacticidae</taxon>
        <taxon>Tigriopus</taxon>
    </lineage>
</organism>
<comment type="subcellular location">
    <subcellularLocation>
        <location evidence="1">Endoplasmic reticulum membrane</location>
        <topology evidence="1">Multi-pass membrane protein</topology>
    </subcellularLocation>
</comment>
<reference evidence="10 11" key="1">
    <citation type="journal article" date="2018" name="Nat. Ecol. Evol.">
        <title>Genomic signatures of mitonuclear coevolution across populations of Tigriopus californicus.</title>
        <authorList>
            <person name="Barreto F.S."/>
            <person name="Watson E.T."/>
            <person name="Lima T.G."/>
            <person name="Willett C.S."/>
            <person name="Edmands S."/>
            <person name="Li W."/>
            <person name="Burton R.S."/>
        </authorList>
    </citation>
    <scope>NUCLEOTIDE SEQUENCE [LARGE SCALE GENOMIC DNA]</scope>
    <source>
        <strain evidence="10 11">San Diego</strain>
    </source>
</reference>
<dbReference type="STRING" id="6832.A0A553PBS5"/>
<evidence type="ECO:0000256" key="8">
    <source>
        <dbReference type="SAM" id="Phobius"/>
    </source>
</evidence>
<evidence type="ECO:0000256" key="6">
    <source>
        <dbReference type="ARBA" id="ARBA00023136"/>
    </source>
</evidence>
<evidence type="ECO:0000256" key="7">
    <source>
        <dbReference type="SAM" id="MobiDB-lite"/>
    </source>
</evidence>
<accession>A0A553PBS5</accession>
<dbReference type="InterPro" id="IPR022764">
    <property type="entry name" value="Peptidase_S54_rhomboid_dom"/>
</dbReference>
<dbReference type="PANTHER" id="PTHR45965">
    <property type="entry name" value="INACTIVE RHOMBOID PROTEIN"/>
    <property type="match status" value="1"/>
</dbReference>
<dbReference type="GO" id="GO:0004252">
    <property type="term" value="F:serine-type endopeptidase activity"/>
    <property type="evidence" value="ECO:0007669"/>
    <property type="project" value="InterPro"/>
</dbReference>
<proteinExistence type="inferred from homology"/>
<dbReference type="GO" id="GO:0005789">
    <property type="term" value="C:endoplasmic reticulum membrane"/>
    <property type="evidence" value="ECO:0007669"/>
    <property type="project" value="UniProtKB-SubCell"/>
</dbReference>
<protein>
    <recommendedName>
        <fullName evidence="9">Peptidase S54 rhomboid domain-containing protein</fullName>
    </recommendedName>
</protein>